<sequence>MATPWQCRSPRQRWDSAMRERRAPSPTRISAVLPSTAPSTAPQEYILNASGCSPRGCSGSFVATLGSREVRPTLEQSLSSGGSASRTCASVMPGWGGVFDLQCYYGAVVGDGSGCAPGTCDAGQMATVVVGGTVAEVAILAAMQSFANLTQSCSSVDASYEGQFSITCEASVLLTDTSACLPIAVAGATTQARKVVRSAVAFALPELNATLSEMQAQMETTASKRAYALTLAATLGASDQDIAVLSILVYDATARRRLDSRFLAAVNKMEVSVNFQVTTKTDQASEVESLVSKVASLGDTNSAEQQTFASALGTNLEAAAKANPESLALLSLTAKAVISDGVQVRHTETPQVSTTYVSVEEPNKDSGSVIVSVFAAVFGILAACLCPLCIYWAVKNWQPATA</sequence>
<name>A0AA36I8T1_9DINO</name>
<dbReference type="AlphaFoldDB" id="A0AA36I8T1"/>
<organism evidence="3 4">
    <name type="scientific">Effrenium voratum</name>
    <dbReference type="NCBI Taxonomy" id="2562239"/>
    <lineage>
        <taxon>Eukaryota</taxon>
        <taxon>Sar</taxon>
        <taxon>Alveolata</taxon>
        <taxon>Dinophyceae</taxon>
        <taxon>Suessiales</taxon>
        <taxon>Symbiodiniaceae</taxon>
        <taxon>Effrenium</taxon>
    </lineage>
</organism>
<dbReference type="EMBL" id="CAUJNA010000981">
    <property type="protein sequence ID" value="CAJ1383094.1"/>
    <property type="molecule type" value="Genomic_DNA"/>
</dbReference>
<reference evidence="3" key="1">
    <citation type="submission" date="2023-08" db="EMBL/GenBank/DDBJ databases">
        <authorList>
            <person name="Chen Y."/>
            <person name="Shah S."/>
            <person name="Dougan E. K."/>
            <person name="Thang M."/>
            <person name="Chan C."/>
        </authorList>
    </citation>
    <scope>NUCLEOTIDE SEQUENCE</scope>
</reference>
<gene>
    <name evidence="3" type="ORF">EVOR1521_LOCUS10303</name>
</gene>
<comment type="caution">
    <text evidence="3">The sequence shown here is derived from an EMBL/GenBank/DDBJ whole genome shotgun (WGS) entry which is preliminary data.</text>
</comment>
<evidence type="ECO:0000313" key="4">
    <source>
        <dbReference type="Proteomes" id="UP001178507"/>
    </source>
</evidence>
<feature type="transmembrane region" description="Helical" evidence="2">
    <location>
        <begin position="369"/>
        <end position="394"/>
    </location>
</feature>
<keyword evidence="2" id="KW-0472">Membrane</keyword>
<feature type="region of interest" description="Disordered" evidence="1">
    <location>
        <begin position="1"/>
        <end position="26"/>
    </location>
</feature>
<protein>
    <submittedName>
        <fullName evidence="3">Uncharacterized protein</fullName>
    </submittedName>
</protein>
<keyword evidence="2" id="KW-1133">Transmembrane helix</keyword>
<feature type="non-terminal residue" evidence="3">
    <location>
        <position position="1"/>
    </location>
</feature>
<evidence type="ECO:0000256" key="1">
    <source>
        <dbReference type="SAM" id="MobiDB-lite"/>
    </source>
</evidence>
<proteinExistence type="predicted"/>
<feature type="compositionally biased region" description="Basic and acidic residues" evidence="1">
    <location>
        <begin position="12"/>
        <end position="23"/>
    </location>
</feature>
<evidence type="ECO:0000313" key="3">
    <source>
        <dbReference type="EMBL" id="CAJ1383094.1"/>
    </source>
</evidence>
<evidence type="ECO:0000256" key="2">
    <source>
        <dbReference type="SAM" id="Phobius"/>
    </source>
</evidence>
<dbReference type="Proteomes" id="UP001178507">
    <property type="component" value="Unassembled WGS sequence"/>
</dbReference>
<keyword evidence="4" id="KW-1185">Reference proteome</keyword>
<accession>A0AA36I8T1</accession>
<keyword evidence="2" id="KW-0812">Transmembrane</keyword>